<dbReference type="Pfam" id="PF11165">
    <property type="entry name" value="DUF2949"/>
    <property type="match status" value="1"/>
</dbReference>
<dbReference type="EMBL" id="CP073041">
    <property type="protein sequence ID" value="UXE61481.1"/>
    <property type="molecule type" value="Genomic_DNA"/>
</dbReference>
<reference evidence="1" key="1">
    <citation type="submission" date="2021-04" db="EMBL/GenBank/DDBJ databases">
        <title>Genome sequence of Woronichinia naegeliana from Washington state freshwater lake bloom.</title>
        <authorList>
            <person name="Dreher T.W."/>
        </authorList>
    </citation>
    <scope>NUCLEOTIDE SEQUENCE</scope>
    <source>
        <strain evidence="1">WA131</strain>
    </source>
</reference>
<dbReference type="InterPro" id="IPR021336">
    <property type="entry name" value="DUF2949"/>
</dbReference>
<accession>A0A977PVX3</accession>
<dbReference type="KEGG" id="wna:KA717_00150"/>
<sequence>MLEKFIAFLIDDLNLTTDQIHLAVRQIQQAPSELPMLLWQYGLVDIEQLAQMLDWLDRF</sequence>
<gene>
    <name evidence="1" type="ORF">KA717_00150</name>
</gene>
<evidence type="ECO:0000313" key="1">
    <source>
        <dbReference type="EMBL" id="UXE61481.1"/>
    </source>
</evidence>
<organism evidence="1">
    <name type="scientific">Woronichinia naegeliana WA131</name>
    <dbReference type="NCBI Taxonomy" id="2824559"/>
    <lineage>
        <taxon>Bacteria</taxon>
        <taxon>Bacillati</taxon>
        <taxon>Cyanobacteriota</taxon>
        <taxon>Cyanophyceae</taxon>
        <taxon>Synechococcales</taxon>
        <taxon>Coelosphaeriaceae</taxon>
        <taxon>Woronichinia</taxon>
    </lineage>
</organism>
<proteinExistence type="predicted"/>
<dbReference type="AlphaFoldDB" id="A0A977PVX3"/>
<protein>
    <submittedName>
        <fullName evidence="1">DUF2949 domain-containing protein</fullName>
    </submittedName>
</protein>
<dbReference type="Proteomes" id="UP001065613">
    <property type="component" value="Chromosome"/>
</dbReference>
<name>A0A977PVX3_9CYAN</name>